<name>A0A6S7FQL6_PARCT</name>
<sequence length="238" mass="26940">MITEQSRQAYIAANNLQEREKAAEESIIVSSDSGDSEAELLATEGVPDCLIGNVVTEILRKRRAAIQRKAVRRSKAKIAAQRFLRRQCEGIGEVVEEYVRSCRVGADAWRQTGVLTFDGNRKVKKKATFKGIKEYLERKVDGAPCASTSIHLYKGPKSDTYQKENEHFKVFIKGNKAAKEKLKKTPPELFAKFERVAQLRKVHGIQMVHLCHIFQFLHLTRTVLSVEMNAKRNVLAIT</sequence>
<evidence type="ECO:0000313" key="2">
    <source>
        <dbReference type="Proteomes" id="UP001152795"/>
    </source>
</evidence>
<gene>
    <name evidence="1" type="ORF">PACLA_8A051877</name>
</gene>
<dbReference type="EMBL" id="CACRXK020000243">
    <property type="protein sequence ID" value="CAB3979947.1"/>
    <property type="molecule type" value="Genomic_DNA"/>
</dbReference>
<protein>
    <submittedName>
        <fullName evidence="1">Uncharacterized protein</fullName>
    </submittedName>
</protein>
<reference evidence="1" key="1">
    <citation type="submission" date="2020-04" db="EMBL/GenBank/DDBJ databases">
        <authorList>
            <person name="Alioto T."/>
            <person name="Alioto T."/>
            <person name="Gomez Garrido J."/>
        </authorList>
    </citation>
    <scope>NUCLEOTIDE SEQUENCE</scope>
    <source>
        <strain evidence="1">A484AB</strain>
    </source>
</reference>
<dbReference type="AlphaFoldDB" id="A0A6S7FQL6"/>
<proteinExistence type="predicted"/>
<accession>A0A6S7FQL6</accession>
<evidence type="ECO:0000313" key="1">
    <source>
        <dbReference type="EMBL" id="CAB3979947.1"/>
    </source>
</evidence>
<comment type="caution">
    <text evidence="1">The sequence shown here is derived from an EMBL/GenBank/DDBJ whole genome shotgun (WGS) entry which is preliminary data.</text>
</comment>
<keyword evidence="2" id="KW-1185">Reference proteome</keyword>
<organism evidence="1 2">
    <name type="scientific">Paramuricea clavata</name>
    <name type="common">Red gorgonian</name>
    <name type="synonym">Violescent sea-whip</name>
    <dbReference type="NCBI Taxonomy" id="317549"/>
    <lineage>
        <taxon>Eukaryota</taxon>
        <taxon>Metazoa</taxon>
        <taxon>Cnidaria</taxon>
        <taxon>Anthozoa</taxon>
        <taxon>Octocorallia</taxon>
        <taxon>Malacalcyonacea</taxon>
        <taxon>Plexauridae</taxon>
        <taxon>Paramuricea</taxon>
    </lineage>
</organism>
<dbReference type="Proteomes" id="UP001152795">
    <property type="component" value="Unassembled WGS sequence"/>
</dbReference>